<feature type="compositionally biased region" description="Basic and acidic residues" evidence="1">
    <location>
        <begin position="44"/>
        <end position="61"/>
    </location>
</feature>
<proteinExistence type="predicted"/>
<dbReference type="Proteomes" id="UP000314294">
    <property type="component" value="Unassembled WGS sequence"/>
</dbReference>
<feature type="compositionally biased region" description="Pro residues" evidence="1">
    <location>
        <begin position="16"/>
        <end position="30"/>
    </location>
</feature>
<sequence length="85" mass="9578">MERVRGRAVKTGGGITPPPPARDTPTPPRPTINYFLLCVRHEKRKEARTSDRFTSGRDTSQKADAGVQTPEDGRTVFLRWDQQLT</sequence>
<evidence type="ECO:0000313" key="2">
    <source>
        <dbReference type="EMBL" id="TNN52874.1"/>
    </source>
</evidence>
<name>A0A4Z2GJA0_9TELE</name>
<feature type="region of interest" description="Disordered" evidence="1">
    <location>
        <begin position="44"/>
        <end position="85"/>
    </location>
</feature>
<organism evidence="2 3">
    <name type="scientific">Liparis tanakae</name>
    <name type="common">Tanaka's snailfish</name>
    <dbReference type="NCBI Taxonomy" id="230148"/>
    <lineage>
        <taxon>Eukaryota</taxon>
        <taxon>Metazoa</taxon>
        <taxon>Chordata</taxon>
        <taxon>Craniata</taxon>
        <taxon>Vertebrata</taxon>
        <taxon>Euteleostomi</taxon>
        <taxon>Actinopterygii</taxon>
        <taxon>Neopterygii</taxon>
        <taxon>Teleostei</taxon>
        <taxon>Neoteleostei</taxon>
        <taxon>Acanthomorphata</taxon>
        <taxon>Eupercaria</taxon>
        <taxon>Perciformes</taxon>
        <taxon>Cottioidei</taxon>
        <taxon>Cottales</taxon>
        <taxon>Liparidae</taxon>
        <taxon>Liparis</taxon>
    </lineage>
</organism>
<dbReference type="EMBL" id="SRLO01000533">
    <property type="protein sequence ID" value="TNN52874.1"/>
    <property type="molecule type" value="Genomic_DNA"/>
</dbReference>
<reference evidence="2 3" key="1">
    <citation type="submission" date="2019-03" db="EMBL/GenBank/DDBJ databases">
        <title>First draft genome of Liparis tanakae, snailfish: a comprehensive survey of snailfish specific genes.</title>
        <authorList>
            <person name="Kim W."/>
            <person name="Song I."/>
            <person name="Jeong J.-H."/>
            <person name="Kim D."/>
            <person name="Kim S."/>
            <person name="Ryu S."/>
            <person name="Song J.Y."/>
            <person name="Lee S.K."/>
        </authorList>
    </citation>
    <scope>NUCLEOTIDE SEQUENCE [LARGE SCALE GENOMIC DNA]</scope>
    <source>
        <tissue evidence="2">Muscle</tissue>
    </source>
</reference>
<gene>
    <name evidence="2" type="ORF">EYF80_036887</name>
</gene>
<evidence type="ECO:0000313" key="3">
    <source>
        <dbReference type="Proteomes" id="UP000314294"/>
    </source>
</evidence>
<accession>A0A4Z2GJA0</accession>
<dbReference type="AlphaFoldDB" id="A0A4Z2GJA0"/>
<protein>
    <submittedName>
        <fullName evidence="2">Uncharacterized protein</fullName>
    </submittedName>
</protein>
<keyword evidence="3" id="KW-1185">Reference proteome</keyword>
<comment type="caution">
    <text evidence="2">The sequence shown here is derived from an EMBL/GenBank/DDBJ whole genome shotgun (WGS) entry which is preliminary data.</text>
</comment>
<feature type="region of interest" description="Disordered" evidence="1">
    <location>
        <begin position="1"/>
        <end position="30"/>
    </location>
</feature>
<evidence type="ECO:0000256" key="1">
    <source>
        <dbReference type="SAM" id="MobiDB-lite"/>
    </source>
</evidence>